<dbReference type="Pfam" id="PF02450">
    <property type="entry name" value="LCAT"/>
    <property type="match status" value="1"/>
</dbReference>
<proteinExistence type="evidence at transcript level"/>
<dbReference type="EMBL" id="AY223006">
    <property type="protein sequence ID" value="AAP06029.1"/>
    <property type="molecule type" value="mRNA"/>
</dbReference>
<dbReference type="AlphaFoldDB" id="Q86F58"/>
<dbReference type="SUPFAM" id="SSF53474">
    <property type="entry name" value="alpha/beta-Hydrolases"/>
    <property type="match status" value="1"/>
</dbReference>
<dbReference type="InterPro" id="IPR029058">
    <property type="entry name" value="AB_hydrolase_fold"/>
</dbReference>
<dbReference type="PANTHER" id="PTHR11440">
    <property type="entry name" value="LECITHIN-CHOLESTEROL ACYLTRANSFERASE-RELATED"/>
    <property type="match status" value="1"/>
</dbReference>
<dbReference type="ESTHER" id="schja-Q86F58">
    <property type="family name" value="PC-sterol_acyltransferase"/>
</dbReference>
<dbReference type="GO" id="GO:0008374">
    <property type="term" value="F:O-acyltransferase activity"/>
    <property type="evidence" value="ECO:0007669"/>
    <property type="project" value="InterPro"/>
</dbReference>
<organism evidence="1">
    <name type="scientific">Schistosoma japonicum</name>
    <name type="common">Blood fluke</name>
    <dbReference type="NCBI Taxonomy" id="6182"/>
    <lineage>
        <taxon>Eukaryota</taxon>
        <taxon>Metazoa</taxon>
        <taxon>Spiralia</taxon>
        <taxon>Lophotrochozoa</taxon>
        <taxon>Platyhelminthes</taxon>
        <taxon>Trematoda</taxon>
        <taxon>Digenea</taxon>
        <taxon>Strigeidida</taxon>
        <taxon>Schistosomatoidea</taxon>
        <taxon>Schistosomatidae</taxon>
        <taxon>Schistosoma</taxon>
    </lineage>
</organism>
<accession>Q86F58</accession>
<reference evidence="1" key="1">
    <citation type="journal article" date="2003" name="Nat. Genet.">
        <title>Evolutionary and biomedical implications of a Schistosoma japonicum complementary DNA resource.</title>
        <authorList>
            <person name="Hu W."/>
            <person name="Yan Q."/>
            <person name="Shen D.K."/>
            <person name="Liu F."/>
            <person name="Zhu Z.D."/>
            <person name="Song H.D."/>
            <person name="Xu X.R."/>
            <person name="Wang Z.J."/>
            <person name="Rong Y.P."/>
            <person name="Zeng L.C."/>
            <person name="Wu J."/>
            <person name="Zhang X."/>
            <person name="Wang J.J."/>
            <person name="Xu X.N."/>
            <person name="Wang S.Y."/>
            <person name="Fu G."/>
            <person name="Zhang X.L."/>
            <person name="Wang Z.Q."/>
            <person name="Brindley P.J."/>
            <person name="McManus D.P."/>
            <person name="Xue C.L."/>
            <person name="Feng Z."/>
            <person name="Chen Z."/>
            <person name="Han Z.G."/>
        </authorList>
    </citation>
    <scope>NUCLEOTIDE SEQUENCE</scope>
</reference>
<name>Q86F58_SCHJA</name>
<sequence length="380" mass="43608">MIPGTAGCQAFAVLKNEPDQKPLPVWLNLKLFAFIKHFTDYFKLQYDAKTGLSYDADGVDIIFPGWGETWSIENLDETPNMFSEYFGALVYVLRKDPFYVSNFTMRGAPYDFRKAPNENVEFFDKLKGLIEETYVNAKQRPIVLLPHSMGCLYALWFLKKCDIQWKKKYIKSVVFSSCPFGGSVKTVKVEASGDNFGVFLRSPLSFRQVQRSMPSLTFLFPDSRLWPPSEPLIITPTTNYSSVDYERFFNDINYTIGYRMWKDTHSLVDGLEMPTGIDDIHCIHGSNLSTTDKIAYAAPSFFYNGFPDQVPLLIPGNGDGTVSIRSLEYCKNWPGTKYYILPGAEHVHILSDIRHINIILKFSMQYNSWVTVEFLQWCEV</sequence>
<dbReference type="InterPro" id="IPR003386">
    <property type="entry name" value="LACT/PDAT_acylTrfase"/>
</dbReference>
<dbReference type="GO" id="GO:0006629">
    <property type="term" value="P:lipid metabolic process"/>
    <property type="evidence" value="ECO:0007669"/>
    <property type="project" value="InterPro"/>
</dbReference>
<dbReference type="Gene3D" id="3.40.50.1820">
    <property type="entry name" value="alpha/beta hydrolase"/>
    <property type="match status" value="2"/>
</dbReference>
<protein>
    <submittedName>
        <fullName evidence="1">Clone ZZD1085 mRNA sequence</fullName>
    </submittedName>
</protein>
<evidence type="ECO:0000313" key="1">
    <source>
        <dbReference type="EMBL" id="AAP06029.1"/>
    </source>
</evidence>